<comment type="catalytic activity">
    <reaction evidence="10">
        <text>L-cysteinyl-[protein] + hexadecanoyl-CoA = S-hexadecanoyl-L-cysteinyl-[protein] + CoA</text>
        <dbReference type="Rhea" id="RHEA:36683"/>
        <dbReference type="Rhea" id="RHEA-COMP:10131"/>
        <dbReference type="Rhea" id="RHEA-COMP:11032"/>
        <dbReference type="ChEBI" id="CHEBI:29950"/>
        <dbReference type="ChEBI" id="CHEBI:57287"/>
        <dbReference type="ChEBI" id="CHEBI:57379"/>
        <dbReference type="ChEBI" id="CHEBI:74151"/>
        <dbReference type="EC" id="2.3.1.225"/>
    </reaction>
</comment>
<feature type="transmembrane region" description="Helical" evidence="10">
    <location>
        <begin position="35"/>
        <end position="54"/>
    </location>
</feature>
<evidence type="ECO:0000256" key="10">
    <source>
        <dbReference type="RuleBase" id="RU079119"/>
    </source>
</evidence>
<dbReference type="Proteomes" id="UP000639772">
    <property type="component" value="Unassembled WGS sequence"/>
</dbReference>
<evidence type="ECO:0000313" key="12">
    <source>
        <dbReference type="EMBL" id="KAG0449614.1"/>
    </source>
</evidence>
<keyword evidence="7" id="KW-0564">Palmitate</keyword>
<dbReference type="GO" id="GO:0006612">
    <property type="term" value="P:protein targeting to membrane"/>
    <property type="evidence" value="ECO:0007669"/>
    <property type="project" value="TreeGrafter"/>
</dbReference>
<evidence type="ECO:0000256" key="2">
    <source>
        <dbReference type="ARBA" id="ARBA00008574"/>
    </source>
</evidence>
<evidence type="ECO:0000256" key="3">
    <source>
        <dbReference type="ARBA" id="ARBA00022679"/>
    </source>
</evidence>
<evidence type="ECO:0000256" key="6">
    <source>
        <dbReference type="ARBA" id="ARBA00023136"/>
    </source>
</evidence>
<keyword evidence="9 10" id="KW-0012">Acyltransferase</keyword>
<feature type="non-terminal residue" evidence="12">
    <location>
        <position position="1"/>
    </location>
</feature>
<evidence type="ECO:0000256" key="9">
    <source>
        <dbReference type="ARBA" id="ARBA00023315"/>
    </source>
</evidence>
<dbReference type="GO" id="GO:0019706">
    <property type="term" value="F:protein-cysteine S-palmitoyltransferase activity"/>
    <property type="evidence" value="ECO:0007669"/>
    <property type="project" value="UniProtKB-EC"/>
</dbReference>
<protein>
    <recommendedName>
        <fullName evidence="10">S-acyltransferase</fullName>
        <ecNumber evidence="10">2.3.1.225</ecNumber>
    </recommendedName>
    <alternativeName>
        <fullName evidence="10">Palmitoyltransferase</fullName>
    </alternativeName>
</protein>
<sequence>MAACEPVRALFDRLSDRCFSCFPCLADRAGRSSVGVKFALVLLHVVFVGVIFLLDTTLIRKFREEPWSWTCVYCNVTQPPRSKHCHDCDKCVLQFDHHCVWLGTCIGK</sequence>
<dbReference type="GO" id="GO:0005783">
    <property type="term" value="C:endoplasmic reticulum"/>
    <property type="evidence" value="ECO:0007669"/>
    <property type="project" value="TreeGrafter"/>
</dbReference>
<dbReference type="PROSITE" id="PS50216">
    <property type="entry name" value="DHHC"/>
    <property type="match status" value="1"/>
</dbReference>
<evidence type="ECO:0000256" key="5">
    <source>
        <dbReference type="ARBA" id="ARBA00022989"/>
    </source>
</evidence>
<evidence type="ECO:0000256" key="4">
    <source>
        <dbReference type="ARBA" id="ARBA00022692"/>
    </source>
</evidence>
<dbReference type="EMBL" id="JADCNM010000171">
    <property type="protein sequence ID" value="KAG0449614.1"/>
    <property type="molecule type" value="Genomic_DNA"/>
</dbReference>
<comment type="caution">
    <text evidence="12">The sequence shown here is derived from an EMBL/GenBank/DDBJ whole genome shotgun (WGS) entry which is preliminary data.</text>
</comment>
<evidence type="ECO:0000259" key="11">
    <source>
        <dbReference type="Pfam" id="PF01529"/>
    </source>
</evidence>
<dbReference type="PANTHER" id="PTHR22883">
    <property type="entry name" value="ZINC FINGER DHHC DOMAIN CONTAINING PROTEIN"/>
    <property type="match status" value="1"/>
</dbReference>
<organism evidence="12 13">
    <name type="scientific">Vanilla planifolia</name>
    <name type="common">Vanilla</name>
    <dbReference type="NCBI Taxonomy" id="51239"/>
    <lineage>
        <taxon>Eukaryota</taxon>
        <taxon>Viridiplantae</taxon>
        <taxon>Streptophyta</taxon>
        <taxon>Embryophyta</taxon>
        <taxon>Tracheophyta</taxon>
        <taxon>Spermatophyta</taxon>
        <taxon>Magnoliopsida</taxon>
        <taxon>Liliopsida</taxon>
        <taxon>Asparagales</taxon>
        <taxon>Orchidaceae</taxon>
        <taxon>Vanilloideae</taxon>
        <taxon>Vanilleae</taxon>
        <taxon>Vanilla</taxon>
    </lineage>
</organism>
<comment type="subcellular location">
    <subcellularLocation>
        <location evidence="1">Endomembrane system</location>
        <topology evidence="1">Multi-pass membrane protein</topology>
    </subcellularLocation>
</comment>
<comment type="caution">
    <text evidence="10">Lacks conserved residue(s) required for the propagation of feature annotation.</text>
</comment>
<evidence type="ECO:0000313" key="13">
    <source>
        <dbReference type="Proteomes" id="UP000639772"/>
    </source>
</evidence>
<evidence type="ECO:0000256" key="7">
    <source>
        <dbReference type="ARBA" id="ARBA00023139"/>
    </source>
</evidence>
<keyword evidence="6 10" id="KW-0472">Membrane</keyword>
<reference evidence="12 13" key="1">
    <citation type="journal article" date="2020" name="Nat. Food">
        <title>A phased Vanilla planifolia genome enables genetic improvement of flavour and production.</title>
        <authorList>
            <person name="Hasing T."/>
            <person name="Tang H."/>
            <person name="Brym M."/>
            <person name="Khazi F."/>
            <person name="Huang T."/>
            <person name="Chambers A.H."/>
        </authorList>
    </citation>
    <scope>NUCLEOTIDE SEQUENCE [LARGE SCALE GENOMIC DNA]</scope>
    <source>
        <tissue evidence="12">Leaf</tissue>
    </source>
</reference>
<dbReference type="GO" id="GO:0005794">
    <property type="term" value="C:Golgi apparatus"/>
    <property type="evidence" value="ECO:0007669"/>
    <property type="project" value="TreeGrafter"/>
</dbReference>
<evidence type="ECO:0000256" key="8">
    <source>
        <dbReference type="ARBA" id="ARBA00023288"/>
    </source>
</evidence>
<comment type="domain">
    <text evidence="10">The DHHC domain is required for palmitoyltransferase activity.</text>
</comment>
<keyword evidence="5 10" id="KW-1133">Transmembrane helix</keyword>
<comment type="similarity">
    <text evidence="2 10">Belongs to the DHHC palmitoyltransferase family.</text>
</comment>
<proteinExistence type="inferred from homology"/>
<accession>A0A835PAQ2</accession>
<dbReference type="Pfam" id="PF01529">
    <property type="entry name" value="DHHC"/>
    <property type="match status" value="1"/>
</dbReference>
<feature type="domain" description="Palmitoyltransferase DHHC" evidence="11">
    <location>
        <begin position="70"/>
        <end position="108"/>
    </location>
</feature>
<dbReference type="OrthoDB" id="9909019at2759"/>
<name>A0A835PAQ2_VANPL</name>
<dbReference type="InterPro" id="IPR001594">
    <property type="entry name" value="Palmitoyltrfase_DHHC"/>
</dbReference>
<gene>
    <name evidence="12" type="ORF">HPP92_027205</name>
</gene>
<dbReference type="InterPro" id="IPR039859">
    <property type="entry name" value="PFA4/ZDH16/20/ERF2-like"/>
</dbReference>
<dbReference type="AlphaFoldDB" id="A0A835PAQ2"/>
<dbReference type="EC" id="2.3.1.225" evidence="10"/>
<dbReference type="PANTHER" id="PTHR22883:SF301">
    <property type="entry name" value="PALMITOYLTRANSFERASE ZDHHC12"/>
    <property type="match status" value="1"/>
</dbReference>
<keyword evidence="4 10" id="KW-0812">Transmembrane</keyword>
<keyword evidence="3 10" id="KW-0808">Transferase</keyword>
<keyword evidence="8" id="KW-0449">Lipoprotein</keyword>
<evidence type="ECO:0000256" key="1">
    <source>
        <dbReference type="ARBA" id="ARBA00004127"/>
    </source>
</evidence>